<dbReference type="AlphaFoldDB" id="A0A0A9AF32"/>
<reference evidence="1" key="1">
    <citation type="submission" date="2014-09" db="EMBL/GenBank/DDBJ databases">
        <authorList>
            <person name="Magalhaes I.L.F."/>
            <person name="Oliveira U."/>
            <person name="Santos F.R."/>
            <person name="Vidigal T.H.D.A."/>
            <person name="Brescovit A.D."/>
            <person name="Santos A.J."/>
        </authorList>
    </citation>
    <scope>NUCLEOTIDE SEQUENCE</scope>
    <source>
        <tissue evidence="1">Shoot tissue taken approximately 20 cm above the soil surface</tissue>
    </source>
</reference>
<proteinExistence type="predicted"/>
<dbReference type="EMBL" id="GBRH01252213">
    <property type="protein sequence ID" value="JAD45682.1"/>
    <property type="molecule type" value="Transcribed_RNA"/>
</dbReference>
<name>A0A0A9AF32_ARUDO</name>
<accession>A0A0A9AF32</accession>
<organism evidence="1">
    <name type="scientific">Arundo donax</name>
    <name type="common">Giant reed</name>
    <name type="synonym">Donax arundinaceus</name>
    <dbReference type="NCBI Taxonomy" id="35708"/>
    <lineage>
        <taxon>Eukaryota</taxon>
        <taxon>Viridiplantae</taxon>
        <taxon>Streptophyta</taxon>
        <taxon>Embryophyta</taxon>
        <taxon>Tracheophyta</taxon>
        <taxon>Spermatophyta</taxon>
        <taxon>Magnoliopsida</taxon>
        <taxon>Liliopsida</taxon>
        <taxon>Poales</taxon>
        <taxon>Poaceae</taxon>
        <taxon>PACMAD clade</taxon>
        <taxon>Arundinoideae</taxon>
        <taxon>Arundineae</taxon>
        <taxon>Arundo</taxon>
    </lineage>
</organism>
<protein>
    <submittedName>
        <fullName evidence="1">Uncharacterized protein</fullName>
    </submittedName>
</protein>
<evidence type="ECO:0000313" key="1">
    <source>
        <dbReference type="EMBL" id="JAD45682.1"/>
    </source>
</evidence>
<reference evidence="1" key="2">
    <citation type="journal article" date="2015" name="Data Brief">
        <title>Shoot transcriptome of the giant reed, Arundo donax.</title>
        <authorList>
            <person name="Barrero R.A."/>
            <person name="Guerrero F.D."/>
            <person name="Moolhuijzen P."/>
            <person name="Goolsby J.A."/>
            <person name="Tidwell J."/>
            <person name="Bellgard S.E."/>
            <person name="Bellgard M.I."/>
        </authorList>
    </citation>
    <scope>NUCLEOTIDE SEQUENCE</scope>
    <source>
        <tissue evidence="1">Shoot tissue taken approximately 20 cm above the soil surface</tissue>
    </source>
</reference>
<sequence>MELFLFDVVTRVQSSSLCIAVSFPTSIPLEDAKHGLIFNPCFFLKRSMV</sequence>